<evidence type="ECO:0000259" key="1">
    <source>
        <dbReference type="Pfam" id="PF13843"/>
    </source>
</evidence>
<feature type="non-terminal residue" evidence="2">
    <location>
        <position position="1"/>
    </location>
</feature>
<dbReference type="EMBL" id="GALX01006181">
    <property type="protein sequence ID" value="JAB62285.1"/>
    <property type="molecule type" value="Transcribed_RNA"/>
</dbReference>
<organism evidence="2">
    <name type="scientific">Anoplophora glabripennis</name>
    <name type="common">Asian longhorn beetle</name>
    <name type="synonym">Anoplophora nobilis</name>
    <dbReference type="NCBI Taxonomy" id="217634"/>
    <lineage>
        <taxon>Eukaryota</taxon>
        <taxon>Metazoa</taxon>
        <taxon>Ecdysozoa</taxon>
        <taxon>Arthropoda</taxon>
        <taxon>Hexapoda</taxon>
        <taxon>Insecta</taxon>
        <taxon>Pterygota</taxon>
        <taxon>Neoptera</taxon>
        <taxon>Endopterygota</taxon>
        <taxon>Coleoptera</taxon>
        <taxon>Polyphaga</taxon>
        <taxon>Cucujiformia</taxon>
        <taxon>Chrysomeloidea</taxon>
        <taxon>Cerambycidae</taxon>
        <taxon>Lamiinae</taxon>
        <taxon>Lamiini</taxon>
        <taxon>Anoplophora</taxon>
    </lineage>
</organism>
<protein>
    <submittedName>
        <fullName evidence="2">PiggyBac transposable element-derived protein 2</fullName>
    </submittedName>
</protein>
<accession>V5FXA0</accession>
<dbReference type="PANTHER" id="PTHR47272">
    <property type="entry name" value="DDE_TNP_1_7 DOMAIN-CONTAINING PROTEIN"/>
    <property type="match status" value="1"/>
</dbReference>
<dbReference type="AlphaFoldDB" id="V5FXA0"/>
<dbReference type="Pfam" id="PF13843">
    <property type="entry name" value="DDE_Tnp_1_7"/>
    <property type="match status" value="1"/>
</dbReference>
<reference evidence="2" key="1">
    <citation type="submission" date="2013-07" db="EMBL/GenBank/DDBJ databases">
        <title>Midgut Transcriptome Profiling of Anoplphora glabripennis, a Lignocellulose Degrading, Wood-Boring Cerambycid.</title>
        <authorList>
            <person name="Scully E.D."/>
            <person name="Hoover K."/>
            <person name="Carlson J.E."/>
            <person name="Tien M."/>
            <person name="Geib S.M."/>
        </authorList>
    </citation>
    <scope>NUCLEOTIDE SEQUENCE</scope>
</reference>
<dbReference type="InterPro" id="IPR029526">
    <property type="entry name" value="PGBD"/>
</dbReference>
<gene>
    <name evidence="2" type="primary">PGBD2</name>
</gene>
<name>V5FXA0_ANOGL</name>
<feature type="domain" description="PiggyBac transposable element-derived protein" evidence="1">
    <location>
        <begin position="31"/>
        <end position="127"/>
    </location>
</feature>
<evidence type="ECO:0000313" key="2">
    <source>
        <dbReference type="EMBL" id="JAB62285.1"/>
    </source>
</evidence>
<proteinExistence type="predicted"/>
<sequence>KKGYVRKKHLPVVHDTFLGNPQLPTACKLDTPYHFFKYFFTDTLISNIVEETNTYVHIKNCNSNFCVSSKDIERFLGICIFSSIIPVPNIRMLWNNITGNPTVIETMPLNKFEKIRQYLHFNDNEKQVA</sequence>
<feature type="non-terminal residue" evidence="2">
    <location>
        <position position="129"/>
    </location>
</feature>
<dbReference type="PANTHER" id="PTHR47272:SF1">
    <property type="entry name" value="PIGGYBAC TRANSPOSABLE ELEMENT-DERIVED PROTEIN 3-LIKE"/>
    <property type="match status" value="1"/>
</dbReference>